<dbReference type="NCBIfam" id="NF008357">
    <property type="entry name" value="PRK11146.1"/>
    <property type="match status" value="1"/>
</dbReference>
<accession>A0A448TS05</accession>
<dbReference type="NCBIfam" id="TIGR02213">
    <property type="entry name" value="lolE_release"/>
    <property type="match status" value="1"/>
</dbReference>
<feature type="transmembrane region" description="Helical" evidence="8">
    <location>
        <begin position="382"/>
        <end position="401"/>
    </location>
</feature>
<evidence type="ECO:0000313" key="11">
    <source>
        <dbReference type="EMBL" id="VEJ08633.1"/>
    </source>
</evidence>
<proteinExistence type="inferred from homology"/>
<evidence type="ECO:0000313" key="12">
    <source>
        <dbReference type="Proteomes" id="UP000279799"/>
    </source>
</evidence>
<evidence type="ECO:0000259" key="9">
    <source>
        <dbReference type="Pfam" id="PF02687"/>
    </source>
</evidence>
<dbReference type="GO" id="GO:0098797">
    <property type="term" value="C:plasma membrane protein complex"/>
    <property type="evidence" value="ECO:0007669"/>
    <property type="project" value="TreeGrafter"/>
</dbReference>
<evidence type="ECO:0000256" key="3">
    <source>
        <dbReference type="ARBA" id="ARBA00022448"/>
    </source>
</evidence>
<evidence type="ECO:0000256" key="8">
    <source>
        <dbReference type="SAM" id="Phobius"/>
    </source>
</evidence>
<evidence type="ECO:0000256" key="1">
    <source>
        <dbReference type="ARBA" id="ARBA00004651"/>
    </source>
</evidence>
<keyword evidence="11" id="KW-0449">Lipoprotein</keyword>
<reference evidence="11 12" key="1">
    <citation type="submission" date="2018-12" db="EMBL/GenBank/DDBJ databases">
        <authorList>
            <consortium name="Pathogen Informatics"/>
        </authorList>
    </citation>
    <scope>NUCLEOTIDE SEQUENCE [LARGE SCALE GENOMIC DNA]</scope>
    <source>
        <strain evidence="11 12">NCTC12871</strain>
    </source>
</reference>
<sequence>MKNAFAISWRYQQGRKSHLVSLISWFSMIGIALGVAVLIIGLSAMNGFEKELNQRILSVVPQVEITSYAFGPESQPIENYPQLQSVLQRNKSIVASAPYVSFQGLLENGTHLKVAQVRGIDPQSQEQVSRLRYFVLDNGWQTFKTEGGVILGAGIAQALHVKAGDWISLLLAQKNATQQLSQPQEIRLKVAGILQLHGQLDYVYALMRLDEAQALLGYTKTQATGVELKVQQPFLANQIRYPQLQTYPQGLQAQTWMAQFGYMYHDIRLIRMVMYLAMALVIAVACFNIVSTLIMAVKDKQGDIAVLRTLGANSRFIRRIFIYYGLIAGLKGCVAGIILGVLVSLNLTNLIKGLEHLIHHKFLSGGIYFIDFMPSELHWQDVGLVFVCALVLSLVASLYPARRAAQIPPAKVLMNKG</sequence>
<dbReference type="Proteomes" id="UP000279799">
    <property type="component" value="Chromosome"/>
</dbReference>
<feature type="transmembrane region" description="Helical" evidence="8">
    <location>
        <begin position="20"/>
        <end position="45"/>
    </location>
</feature>
<dbReference type="KEGG" id="adp:NCTC12871_00035"/>
<evidence type="ECO:0000256" key="7">
    <source>
        <dbReference type="ARBA" id="ARBA00023136"/>
    </source>
</evidence>
<keyword evidence="6 8" id="KW-1133">Transmembrane helix</keyword>
<name>A0A448TS05_9PAST</name>
<dbReference type="InterPro" id="IPR011925">
    <property type="entry name" value="LolCE_TM"/>
</dbReference>
<dbReference type="InterPro" id="IPR003838">
    <property type="entry name" value="ABC3_permease_C"/>
</dbReference>
<dbReference type="AlphaFoldDB" id="A0A448TS05"/>
<evidence type="ECO:0000256" key="5">
    <source>
        <dbReference type="ARBA" id="ARBA00022692"/>
    </source>
</evidence>
<evidence type="ECO:0000259" key="10">
    <source>
        <dbReference type="Pfam" id="PF12704"/>
    </source>
</evidence>
<dbReference type="PANTHER" id="PTHR30489">
    <property type="entry name" value="LIPOPROTEIN-RELEASING SYSTEM TRANSMEMBRANE PROTEIN LOLE"/>
    <property type="match status" value="1"/>
</dbReference>
<dbReference type="OrthoDB" id="9808461at2"/>
<dbReference type="NCBIfam" id="TIGR02212">
    <property type="entry name" value="lolCE"/>
    <property type="match status" value="1"/>
</dbReference>
<evidence type="ECO:0000256" key="4">
    <source>
        <dbReference type="ARBA" id="ARBA00022475"/>
    </source>
</evidence>
<keyword evidence="12" id="KW-1185">Reference proteome</keyword>
<keyword evidence="5 8" id="KW-0812">Transmembrane</keyword>
<comment type="similarity">
    <text evidence="2">Belongs to the ABC-4 integral membrane protein family. LolC/E subfamily.</text>
</comment>
<protein>
    <submittedName>
        <fullName evidence="11">Outer membrane-specific lipoprotein transporter subunit LolE</fullName>
    </submittedName>
</protein>
<dbReference type="InterPro" id="IPR025857">
    <property type="entry name" value="MacB_PCD"/>
</dbReference>
<keyword evidence="4" id="KW-1003">Cell membrane</keyword>
<dbReference type="GO" id="GO:0042953">
    <property type="term" value="P:lipoprotein transport"/>
    <property type="evidence" value="ECO:0007669"/>
    <property type="project" value="InterPro"/>
</dbReference>
<organism evidence="11 12">
    <name type="scientific">Actinobacillus delphinicola</name>
    <dbReference type="NCBI Taxonomy" id="51161"/>
    <lineage>
        <taxon>Bacteria</taxon>
        <taxon>Pseudomonadati</taxon>
        <taxon>Pseudomonadota</taxon>
        <taxon>Gammaproteobacteria</taxon>
        <taxon>Pasteurellales</taxon>
        <taxon>Pasteurellaceae</taxon>
        <taxon>Actinobacillus</taxon>
    </lineage>
</organism>
<feature type="domain" description="ABC3 transporter permease C-terminal" evidence="9">
    <location>
        <begin position="276"/>
        <end position="409"/>
    </location>
</feature>
<feature type="domain" description="MacB-like periplasmic core" evidence="10">
    <location>
        <begin position="24"/>
        <end position="228"/>
    </location>
</feature>
<dbReference type="GO" id="GO:0044874">
    <property type="term" value="P:lipoprotein localization to outer membrane"/>
    <property type="evidence" value="ECO:0007669"/>
    <property type="project" value="InterPro"/>
</dbReference>
<dbReference type="InterPro" id="IPR051447">
    <property type="entry name" value="Lipoprotein-release_system"/>
</dbReference>
<gene>
    <name evidence="11" type="primary">lolE</name>
    <name evidence="11" type="ORF">NCTC12871_00035</name>
</gene>
<feature type="transmembrane region" description="Helical" evidence="8">
    <location>
        <begin position="321"/>
        <end position="345"/>
    </location>
</feature>
<comment type="subcellular location">
    <subcellularLocation>
        <location evidence="1">Cell membrane</location>
        <topology evidence="1">Multi-pass membrane protein</topology>
    </subcellularLocation>
</comment>
<feature type="transmembrane region" description="Helical" evidence="8">
    <location>
        <begin position="272"/>
        <end position="297"/>
    </location>
</feature>
<dbReference type="RefSeq" id="WP_126597882.1">
    <property type="nucleotide sequence ID" value="NZ_LR134510.1"/>
</dbReference>
<dbReference type="PANTHER" id="PTHR30489:SF0">
    <property type="entry name" value="LIPOPROTEIN-RELEASING SYSTEM TRANSMEMBRANE PROTEIN LOLE"/>
    <property type="match status" value="1"/>
</dbReference>
<keyword evidence="3" id="KW-0813">Transport</keyword>
<dbReference type="EMBL" id="LR134510">
    <property type="protein sequence ID" value="VEJ08633.1"/>
    <property type="molecule type" value="Genomic_DNA"/>
</dbReference>
<dbReference type="Pfam" id="PF12704">
    <property type="entry name" value="MacB_PCD"/>
    <property type="match status" value="1"/>
</dbReference>
<dbReference type="Pfam" id="PF02687">
    <property type="entry name" value="FtsX"/>
    <property type="match status" value="1"/>
</dbReference>
<keyword evidence="7 8" id="KW-0472">Membrane</keyword>
<evidence type="ECO:0000256" key="6">
    <source>
        <dbReference type="ARBA" id="ARBA00022989"/>
    </source>
</evidence>
<dbReference type="InterPro" id="IPR011926">
    <property type="entry name" value="LolE_gammaproteobact"/>
</dbReference>
<evidence type="ECO:0000256" key="2">
    <source>
        <dbReference type="ARBA" id="ARBA00005236"/>
    </source>
</evidence>